<dbReference type="STRING" id="42155.A0A0R3R618"/>
<accession>A0A0R3R618</accession>
<evidence type="ECO:0000313" key="4">
    <source>
        <dbReference type="WBParaSite" id="BTMF_0001546201-mRNA-1"/>
    </source>
</evidence>
<dbReference type="EMBL" id="UZAG01020124">
    <property type="protein sequence ID" value="VDO45867.1"/>
    <property type="molecule type" value="Genomic_DNA"/>
</dbReference>
<evidence type="ECO:0000313" key="3">
    <source>
        <dbReference type="Proteomes" id="UP000280834"/>
    </source>
</evidence>
<evidence type="ECO:0000313" key="2">
    <source>
        <dbReference type="EMBL" id="VDO45867.1"/>
    </source>
</evidence>
<reference evidence="2 3" key="2">
    <citation type="submission" date="2018-11" db="EMBL/GenBank/DDBJ databases">
        <authorList>
            <consortium name="Pathogen Informatics"/>
        </authorList>
    </citation>
    <scope>NUCLEOTIDE SEQUENCE [LARGE SCALE GENOMIC DNA]</scope>
</reference>
<protein>
    <submittedName>
        <fullName evidence="4">Ion_trans domain-containing protein</fullName>
    </submittedName>
</protein>
<dbReference type="AlphaFoldDB" id="A0A0R3R618"/>
<reference evidence="4" key="1">
    <citation type="submission" date="2017-02" db="UniProtKB">
        <authorList>
            <consortium name="WormBaseParasite"/>
        </authorList>
    </citation>
    <scope>IDENTIFICATION</scope>
</reference>
<name>A0A0R3R618_9BILA</name>
<gene>
    <name evidence="2" type="ORF">BTMF_LOCUS13455</name>
</gene>
<keyword evidence="1" id="KW-1133">Transmembrane helix</keyword>
<dbReference type="Proteomes" id="UP000280834">
    <property type="component" value="Unassembled WGS sequence"/>
</dbReference>
<keyword evidence="3" id="KW-1185">Reference proteome</keyword>
<proteinExistence type="predicted"/>
<dbReference type="WBParaSite" id="BTMF_0001546201-mRNA-1">
    <property type="protein sequence ID" value="BTMF_0001546201-mRNA-1"/>
    <property type="gene ID" value="BTMF_0001546201"/>
</dbReference>
<keyword evidence="1" id="KW-0812">Transmembrane</keyword>
<keyword evidence="1" id="KW-0472">Membrane</keyword>
<sequence length="63" mass="7507">MTPMMLIRVHGELSDDFFKMFLTNLILIPKYVRWIRIIFIISGICILIAYGILTLVRYFQKVK</sequence>
<evidence type="ECO:0000256" key="1">
    <source>
        <dbReference type="SAM" id="Phobius"/>
    </source>
</evidence>
<feature type="transmembrane region" description="Helical" evidence="1">
    <location>
        <begin position="34"/>
        <end position="59"/>
    </location>
</feature>
<organism evidence="4">
    <name type="scientific">Brugia timori</name>
    <dbReference type="NCBI Taxonomy" id="42155"/>
    <lineage>
        <taxon>Eukaryota</taxon>
        <taxon>Metazoa</taxon>
        <taxon>Ecdysozoa</taxon>
        <taxon>Nematoda</taxon>
        <taxon>Chromadorea</taxon>
        <taxon>Rhabditida</taxon>
        <taxon>Spirurina</taxon>
        <taxon>Spiruromorpha</taxon>
        <taxon>Filarioidea</taxon>
        <taxon>Onchocercidae</taxon>
        <taxon>Brugia</taxon>
    </lineage>
</organism>